<proteinExistence type="predicted"/>
<sequence length="817" mass="88461">MLLVHIAGTADLGIPLKKGNRKRAQEDIEDDLASRLAELNSQRTSSGIASRLLELSFDHQIDIDTDEEDASTPPGSALKKEIRALSRLATKDVSQADILIIGAEGGRTPTDQLARSLTHQLSEISDDISALAGVDDIHIESCILPDLTVNQASTELLERRIGAHDGHVLLAMAGGATAVLVEAAGVAAATHQDEWSLMLVDRVEEGSGSQDLPLIPMSVDADPLRGWLMGLGLPTVLNDIYEQSGHIDAEVKKAADAVRRVMGELDSEPSVEDFAQVLQADVARGDLAAAMTLRSWVVANYKHLRDKHHYRDDSQKLKDSNLKGELGKIIGKLKRKENDHPLEEPESWLAAQGDLNDLGKYATHNLESPLRNLTSNNLQERIEQAVGEPPEWLSVPSGDVCLLTAQGKVSHNHPVPSGADEPTGRERKPIITSLLTSEPSDSVRQACAVHGPLTLSPFIACSSSSISEGRRVVEEVKRGGLPASYSPWTLDETSIKVHNYGESVTQPGVSSGTISSTMDELSRAAEHWLEERTARPRAVVVTVLGEKAAAISLLHAAQTFGAKHGVPVFLLSTVNSKDAETGESKESVQFHQLGLDRDVRQALLKATTYCLDRFDLLTASRLLTLGDPAMEALSHEAIDLARQLSEAVRAQALDDFTRVILGTMSAAASLMDKIPPDAQVRLAAIVAELIRPPSGRFKGPGFKEPVILSRSGSDDTRRTSLTDDLDRENASILLCLLNSTRNKLPVAHGRKALTEAVRGTISGYKQRDSYTYADLLRCTISAVEREHGVYPSDWGTRLQSLRDQVEALGKTGYGEKP</sequence>
<dbReference type="AlphaFoldDB" id="A0A1Q8VUA7"/>
<evidence type="ECO:0000313" key="1">
    <source>
        <dbReference type="EMBL" id="OLO51691.1"/>
    </source>
</evidence>
<organism evidence="1 2">
    <name type="scientific">Actinomyces oris</name>
    <dbReference type="NCBI Taxonomy" id="544580"/>
    <lineage>
        <taxon>Bacteria</taxon>
        <taxon>Bacillati</taxon>
        <taxon>Actinomycetota</taxon>
        <taxon>Actinomycetes</taxon>
        <taxon>Actinomycetales</taxon>
        <taxon>Actinomycetaceae</taxon>
        <taxon>Actinomyces</taxon>
    </lineage>
</organism>
<protein>
    <submittedName>
        <fullName evidence="1">Uncharacterized protein</fullName>
    </submittedName>
</protein>
<dbReference type="EMBL" id="MSKM01000048">
    <property type="protein sequence ID" value="OLO51691.1"/>
    <property type="molecule type" value="Genomic_DNA"/>
</dbReference>
<dbReference type="RefSeq" id="WP_070661588.1">
    <property type="nucleotide sequence ID" value="NZ_MSKM01000048.1"/>
</dbReference>
<name>A0A1Q8VUA7_9ACTO</name>
<comment type="caution">
    <text evidence="1">The sequence shown here is derived from an EMBL/GenBank/DDBJ whole genome shotgun (WGS) entry which is preliminary data.</text>
</comment>
<reference evidence="1 2" key="1">
    <citation type="submission" date="2016-12" db="EMBL/GenBank/DDBJ databases">
        <title>Genomic comparison of strains in the 'Actinomyces naeslundii' group.</title>
        <authorList>
            <person name="Mughal S.R."/>
            <person name="Do T."/>
            <person name="Gilbert S.C."/>
            <person name="Witherden E.A."/>
            <person name="Didelot X."/>
            <person name="Beighton D."/>
        </authorList>
    </citation>
    <scope>NUCLEOTIDE SEQUENCE [LARGE SCALE GENOMIC DNA]</scope>
    <source>
        <strain evidence="1 2">MMRCO6-1</strain>
    </source>
</reference>
<accession>A0A1Q8VUA7</accession>
<evidence type="ECO:0000313" key="2">
    <source>
        <dbReference type="Proteomes" id="UP000185772"/>
    </source>
</evidence>
<dbReference type="Proteomes" id="UP000185772">
    <property type="component" value="Unassembled WGS sequence"/>
</dbReference>
<gene>
    <name evidence="1" type="ORF">BKH27_11495</name>
</gene>